<keyword evidence="4" id="KW-1185">Reference proteome</keyword>
<dbReference type="PANTHER" id="PTHR35369">
    <property type="entry name" value="BLR3025 PROTEIN-RELATED"/>
    <property type="match status" value="1"/>
</dbReference>
<reference evidence="3 4" key="1">
    <citation type="journal article" date="2017" name="Int. J. Syst. Evol. Microbiol.">
        <title>Ramlibacter monticola sp. nov., isolated from forest soil.</title>
        <authorList>
            <person name="Chaudhary D.K."/>
            <person name="Kim J."/>
        </authorList>
    </citation>
    <scope>NUCLEOTIDE SEQUENCE [LARGE SCALE GENOMIC DNA]</scope>
    <source>
        <strain evidence="3 4">KACC 19175</strain>
    </source>
</reference>
<dbReference type="Proteomes" id="UP000599109">
    <property type="component" value="Unassembled WGS sequence"/>
</dbReference>
<dbReference type="CDD" id="cd03468">
    <property type="entry name" value="PolY_like"/>
    <property type="match status" value="1"/>
</dbReference>
<sequence length="439" mass="49388">MYWIALQPSPDEDRIAWGWRALQFTPRVASVDEAILLEAGASERLFGGRRRLLRRLLKEGCELRFDAWAAGPTALVALSLLRLKRAGRDAPEEVPEDLPLATLSAAAPHLATLERIGCTTFGQLRSLPRAGVSRRFGAELLQALDSAHGQRPERYPWLTLPPEFDQKLELPALATSAPDLLFTGQHLLTRLQSWLQARNLGVLALELEWTLDLRRLDGRPLPPSERLALRTSQPTQEIQHLRRLATEQLARTTLSAPANALRLRTLETVPWGGVTTSLLPEDSKPGEKLHQLVERLSVRLGEENVSLLQPVQDHRPECMQKRVPARTRPSRAGGNPGLAEGAPAADPWTNQEALYPPWILREPLKLQVKADKPCYQGPLQLLTRARRLEAAWWDAREEAPVLRDYFIARSASAGLLWIFRERLAADQDRARWFLHGLYA</sequence>
<comment type="caution">
    <text evidence="3">The sequence shown here is derived from an EMBL/GenBank/DDBJ whole genome shotgun (WGS) entry which is preliminary data.</text>
</comment>
<gene>
    <name evidence="3" type="ORF">JJ685_27005</name>
</gene>
<evidence type="ECO:0000313" key="3">
    <source>
        <dbReference type="EMBL" id="MBL0394818.1"/>
    </source>
</evidence>
<dbReference type="RefSeq" id="WP_201677492.1">
    <property type="nucleotide sequence ID" value="NZ_JAEQNE010000010.1"/>
</dbReference>
<proteinExistence type="predicted"/>
<dbReference type="InterPro" id="IPR050356">
    <property type="entry name" value="SulA_CellDiv_inhibitor"/>
</dbReference>
<protein>
    <submittedName>
        <fullName evidence="3">DNA polymerase Y family protein</fullName>
    </submittedName>
</protein>
<dbReference type="SUPFAM" id="SSF56672">
    <property type="entry name" value="DNA/RNA polymerases"/>
    <property type="match status" value="1"/>
</dbReference>
<evidence type="ECO:0000256" key="2">
    <source>
        <dbReference type="SAM" id="MobiDB-lite"/>
    </source>
</evidence>
<organism evidence="3 4">
    <name type="scientific">Ramlibacter monticola</name>
    <dbReference type="NCBI Taxonomy" id="1926872"/>
    <lineage>
        <taxon>Bacteria</taxon>
        <taxon>Pseudomonadati</taxon>
        <taxon>Pseudomonadota</taxon>
        <taxon>Betaproteobacteria</taxon>
        <taxon>Burkholderiales</taxon>
        <taxon>Comamonadaceae</taxon>
        <taxon>Ramlibacter</taxon>
    </lineage>
</organism>
<evidence type="ECO:0000313" key="4">
    <source>
        <dbReference type="Proteomes" id="UP000599109"/>
    </source>
</evidence>
<accession>A0A937CWP4</accession>
<dbReference type="InterPro" id="IPR043502">
    <property type="entry name" value="DNA/RNA_pol_sf"/>
</dbReference>
<feature type="region of interest" description="Disordered" evidence="2">
    <location>
        <begin position="321"/>
        <end position="345"/>
    </location>
</feature>
<dbReference type="AlphaFoldDB" id="A0A937CWP4"/>
<name>A0A937CWP4_9BURK</name>
<dbReference type="PANTHER" id="PTHR35369:SF2">
    <property type="entry name" value="BLR3025 PROTEIN"/>
    <property type="match status" value="1"/>
</dbReference>
<evidence type="ECO:0000256" key="1">
    <source>
        <dbReference type="ARBA" id="ARBA00022763"/>
    </source>
</evidence>
<dbReference type="GO" id="GO:0006281">
    <property type="term" value="P:DNA repair"/>
    <property type="evidence" value="ECO:0007669"/>
    <property type="project" value="TreeGrafter"/>
</dbReference>
<dbReference type="EMBL" id="JAEQNE010000010">
    <property type="protein sequence ID" value="MBL0394818.1"/>
    <property type="molecule type" value="Genomic_DNA"/>
</dbReference>
<keyword evidence="1" id="KW-0227">DNA damage</keyword>